<dbReference type="GO" id="GO:0001164">
    <property type="term" value="F:RNA polymerase I core promoter sequence-specific DNA binding"/>
    <property type="evidence" value="ECO:0007669"/>
    <property type="project" value="InterPro"/>
</dbReference>
<comment type="subcellular location">
    <subcellularLocation>
        <location evidence="1">Nucleus</location>
        <location evidence="1">Nucleolus</location>
    </subcellularLocation>
</comment>
<evidence type="ECO:0000256" key="5">
    <source>
        <dbReference type="ARBA" id="ARBA00022833"/>
    </source>
</evidence>
<proteinExistence type="inferred from homology"/>
<name>A0AAV9PNS7_9PEZI</name>
<keyword evidence="5" id="KW-0862">Zinc</keyword>
<evidence type="ECO:0000256" key="3">
    <source>
        <dbReference type="ARBA" id="ARBA00022723"/>
    </source>
</evidence>
<dbReference type="PANTHER" id="PTHR31576">
    <property type="entry name" value="TATA BOX-BINDING PROTEIN-ASSOCIATED FACTOR RNA POLYMERASE I SUBUNIT B"/>
    <property type="match status" value="1"/>
</dbReference>
<evidence type="ECO:0008006" key="16">
    <source>
        <dbReference type="Google" id="ProtNLM"/>
    </source>
</evidence>
<feature type="domain" description="Rrn7/TAF1B C-terminal cyclin" evidence="13">
    <location>
        <begin position="240"/>
        <end position="405"/>
    </location>
</feature>
<dbReference type="GeneID" id="89922063"/>
<keyword evidence="9" id="KW-0539">Nucleus</keyword>
<accession>A0AAV9PNS7</accession>
<feature type="region of interest" description="Disordered" evidence="10">
    <location>
        <begin position="137"/>
        <end position="169"/>
    </location>
</feature>
<dbReference type="InterPro" id="IPR048538">
    <property type="entry name" value="Rrn7_cyclin_C"/>
</dbReference>
<evidence type="ECO:0000313" key="14">
    <source>
        <dbReference type="EMBL" id="KAK5175574.1"/>
    </source>
</evidence>
<feature type="region of interest" description="Disordered" evidence="10">
    <location>
        <begin position="437"/>
        <end position="457"/>
    </location>
</feature>
<dbReference type="GO" id="GO:0008270">
    <property type="term" value="F:zinc ion binding"/>
    <property type="evidence" value="ECO:0007669"/>
    <property type="project" value="UniProtKB-KW"/>
</dbReference>
<protein>
    <recommendedName>
        <fullName evidence="16">RRN7-type domain-containing protein</fullName>
    </recommendedName>
</protein>
<evidence type="ECO:0000259" key="13">
    <source>
        <dbReference type="Pfam" id="PF20645"/>
    </source>
</evidence>
<evidence type="ECO:0000256" key="1">
    <source>
        <dbReference type="ARBA" id="ARBA00004604"/>
    </source>
</evidence>
<feature type="domain" description="RRN7-type" evidence="11">
    <location>
        <begin position="7"/>
        <end position="38"/>
    </location>
</feature>
<dbReference type="RefSeq" id="XP_064664212.1">
    <property type="nucleotide sequence ID" value="XM_064797978.1"/>
</dbReference>
<evidence type="ECO:0000256" key="8">
    <source>
        <dbReference type="ARBA" id="ARBA00023163"/>
    </source>
</evidence>
<keyword evidence="15" id="KW-1185">Reference proteome</keyword>
<dbReference type="PANTHER" id="PTHR31576:SF2">
    <property type="entry name" value="TATA BOX-BINDING PROTEIN-ASSOCIATED FACTOR RNA POLYMERASE I SUBUNIT B"/>
    <property type="match status" value="1"/>
</dbReference>
<dbReference type="EMBL" id="JAVRRT010000001">
    <property type="protein sequence ID" value="KAK5175574.1"/>
    <property type="molecule type" value="Genomic_DNA"/>
</dbReference>
<keyword evidence="6" id="KW-0805">Transcription regulation</keyword>
<dbReference type="GO" id="GO:0070860">
    <property type="term" value="C:RNA polymerase I core factor complex"/>
    <property type="evidence" value="ECO:0007669"/>
    <property type="project" value="InterPro"/>
</dbReference>
<keyword evidence="7" id="KW-0238">DNA-binding</keyword>
<sequence>MSSAPRIKGEPCPYESCGSRRYYTGDDGYTYCDRGHQQRERGTVIAEDTGEFVPVGRSVRRKDSDAESSRTRGTSAGFTGAEALEHYLLCVQLVLRKQLRWLIDAQKLPEELEVLVKDLWALRLQKLQFRISYDSDTETDAPTTQVFSSQSERDSQSTRRSRQRRMKPKEGTPNLLELLSLCYTGVLLLRSPITAADILKWVNNGELLYYRAAREVPFGLRERLPPQYQRLLEPADLIKPEPLHEAVLETLSFLNKDFGMAVPSINVPLVVYRWMKDMLLPLEVFAGTQRLTSLLELEIKFDLSKISSRALLRYPEVQLMALIVVATKLLFPTGTKPFKTRAATDLSAVVFDWDSWLKLQEERKKEVDRKDNLTYAEAFEFDEDDCLNSSEDKLDAYLDWCEENIASEDIREHGRAGRDAVFRRALFEMFPLPGKRNSSATEIPAPPSTPPIGGLSTEARLTDEDAPRTMAEVGESYRRFRKLEDLSDTSKVLYEEAAKLACVSLEGMVQAVFLVERRLQKVEERLRRSEAT</sequence>
<evidence type="ECO:0000259" key="12">
    <source>
        <dbReference type="Pfam" id="PF20644"/>
    </source>
</evidence>
<keyword evidence="3" id="KW-0479">Metal-binding</keyword>
<dbReference type="InterPro" id="IPR021752">
    <property type="entry name" value="TF_Rrn7_Zf"/>
</dbReference>
<gene>
    <name evidence="14" type="ORF">LTR77_000713</name>
</gene>
<dbReference type="GO" id="GO:0042790">
    <property type="term" value="P:nucleolar large rRNA transcription by RNA polymerase I"/>
    <property type="evidence" value="ECO:0007669"/>
    <property type="project" value="TreeGrafter"/>
</dbReference>
<evidence type="ECO:0000256" key="6">
    <source>
        <dbReference type="ARBA" id="ARBA00023015"/>
    </source>
</evidence>
<dbReference type="Pfam" id="PF20644">
    <property type="entry name" value="Rrn7_cyclin_N"/>
    <property type="match status" value="1"/>
</dbReference>
<feature type="domain" description="Rrn7/TAF1B N-terminal cyclin" evidence="12">
    <location>
        <begin position="91"/>
        <end position="217"/>
    </location>
</feature>
<evidence type="ECO:0000256" key="7">
    <source>
        <dbReference type="ARBA" id="ARBA00023125"/>
    </source>
</evidence>
<dbReference type="AlphaFoldDB" id="A0AAV9PNS7"/>
<dbReference type="Proteomes" id="UP001337655">
    <property type="component" value="Unassembled WGS sequence"/>
</dbReference>
<evidence type="ECO:0000259" key="11">
    <source>
        <dbReference type="Pfam" id="PF11781"/>
    </source>
</evidence>
<dbReference type="InterPro" id="IPR048540">
    <property type="entry name" value="Rrn7_cyclin_N"/>
</dbReference>
<evidence type="ECO:0000256" key="10">
    <source>
        <dbReference type="SAM" id="MobiDB-lite"/>
    </source>
</evidence>
<comment type="caution">
    <text evidence="14">The sequence shown here is derived from an EMBL/GenBank/DDBJ whole genome shotgun (WGS) entry which is preliminary data.</text>
</comment>
<evidence type="ECO:0000256" key="4">
    <source>
        <dbReference type="ARBA" id="ARBA00022771"/>
    </source>
</evidence>
<dbReference type="InterPro" id="IPR033599">
    <property type="entry name" value="TAF1B/Rrn7"/>
</dbReference>
<dbReference type="Pfam" id="PF11781">
    <property type="entry name" value="Zn_ribbon_RRN7"/>
    <property type="match status" value="1"/>
</dbReference>
<comment type="similarity">
    <text evidence="2">Belongs to the RRN7/TAF1B family.</text>
</comment>
<dbReference type="Pfam" id="PF20645">
    <property type="entry name" value="Rrn7_cyclin_C"/>
    <property type="match status" value="1"/>
</dbReference>
<organism evidence="14 15">
    <name type="scientific">Saxophila tyrrhenica</name>
    <dbReference type="NCBI Taxonomy" id="1690608"/>
    <lineage>
        <taxon>Eukaryota</taxon>
        <taxon>Fungi</taxon>
        <taxon>Dikarya</taxon>
        <taxon>Ascomycota</taxon>
        <taxon>Pezizomycotina</taxon>
        <taxon>Dothideomycetes</taxon>
        <taxon>Dothideomycetidae</taxon>
        <taxon>Mycosphaerellales</taxon>
        <taxon>Extremaceae</taxon>
        <taxon>Saxophila</taxon>
    </lineage>
</organism>
<evidence type="ECO:0000313" key="15">
    <source>
        <dbReference type="Proteomes" id="UP001337655"/>
    </source>
</evidence>
<reference evidence="14 15" key="1">
    <citation type="submission" date="2023-08" db="EMBL/GenBank/DDBJ databases">
        <title>Black Yeasts Isolated from many extreme environments.</title>
        <authorList>
            <person name="Coleine C."/>
            <person name="Stajich J.E."/>
            <person name="Selbmann L."/>
        </authorList>
    </citation>
    <scope>NUCLEOTIDE SEQUENCE [LARGE SCALE GENOMIC DNA]</scope>
    <source>
        <strain evidence="14 15">CCFEE 5935</strain>
    </source>
</reference>
<keyword evidence="4" id="KW-0863">Zinc-finger</keyword>
<keyword evidence="8" id="KW-0804">Transcription</keyword>
<evidence type="ECO:0000256" key="2">
    <source>
        <dbReference type="ARBA" id="ARBA00006899"/>
    </source>
</evidence>
<evidence type="ECO:0000256" key="9">
    <source>
        <dbReference type="ARBA" id="ARBA00023242"/>
    </source>
</evidence>